<accession>A0A6G1VN03</accession>
<dbReference type="RefSeq" id="WP_153091686.1">
    <property type="nucleotide sequence ID" value="NZ_VZAH01000070.1"/>
</dbReference>
<reference evidence="1 2" key="1">
    <citation type="submission" date="2019-09" db="EMBL/GenBank/DDBJ databases">
        <title>Distinct polysaccharide growth profiles of human intestinal Prevotella copri isolates.</title>
        <authorList>
            <person name="Fehlner-Peach H."/>
            <person name="Magnabosco C."/>
            <person name="Raghavan V."/>
            <person name="Scher J.U."/>
            <person name="Tett A."/>
            <person name="Cox L.M."/>
            <person name="Gottsegen C."/>
            <person name="Watters A."/>
            <person name="Wiltshire- Gordon J.D."/>
            <person name="Segata N."/>
            <person name="Bonneau R."/>
            <person name="Littman D.R."/>
        </authorList>
    </citation>
    <scope>NUCLEOTIDE SEQUENCE [LARGE SCALE GENOMIC DNA]</scope>
    <source>
        <strain evidence="2">iAA917</strain>
    </source>
</reference>
<evidence type="ECO:0000313" key="2">
    <source>
        <dbReference type="Proteomes" id="UP000477980"/>
    </source>
</evidence>
<protein>
    <submittedName>
        <fullName evidence="1">Uncharacterized protein</fullName>
    </submittedName>
</protein>
<dbReference type="Proteomes" id="UP000477980">
    <property type="component" value="Unassembled WGS sequence"/>
</dbReference>
<dbReference type="AlphaFoldDB" id="A0A6G1VN03"/>
<evidence type="ECO:0000313" key="1">
    <source>
        <dbReference type="EMBL" id="MQP14031.1"/>
    </source>
</evidence>
<dbReference type="EMBL" id="VZAH01000070">
    <property type="protein sequence ID" value="MQP14031.1"/>
    <property type="molecule type" value="Genomic_DNA"/>
</dbReference>
<name>A0A6G1VN03_9BACT</name>
<proteinExistence type="predicted"/>
<sequence length="89" mass="10131">MELKGNFRCFGKIPDANISNKLVIYAILKDGSKWCYVYDIINQIDAASDSFKVTVVLDKLPIPNKIENNSGLTRSQRLECCRYSNKNVK</sequence>
<organism evidence="1 2">
    <name type="scientific">Segatella copri</name>
    <dbReference type="NCBI Taxonomy" id="165179"/>
    <lineage>
        <taxon>Bacteria</taxon>
        <taxon>Pseudomonadati</taxon>
        <taxon>Bacteroidota</taxon>
        <taxon>Bacteroidia</taxon>
        <taxon>Bacteroidales</taxon>
        <taxon>Prevotellaceae</taxon>
        <taxon>Segatella</taxon>
    </lineage>
</organism>
<comment type="caution">
    <text evidence="1">The sequence shown here is derived from an EMBL/GenBank/DDBJ whole genome shotgun (WGS) entry which is preliminary data.</text>
</comment>
<gene>
    <name evidence="1" type="ORF">F7D25_06330</name>
</gene>